<keyword evidence="2" id="KW-1185">Reference proteome</keyword>
<reference evidence="1" key="1">
    <citation type="submission" date="2021-06" db="EMBL/GenBank/DDBJ databases">
        <authorList>
            <person name="Hodson N. C."/>
            <person name="Mongue J. A."/>
            <person name="Jaron S. K."/>
        </authorList>
    </citation>
    <scope>NUCLEOTIDE SEQUENCE</scope>
</reference>
<feature type="non-terminal residue" evidence="1">
    <location>
        <position position="1"/>
    </location>
</feature>
<evidence type="ECO:0000313" key="1">
    <source>
        <dbReference type="EMBL" id="CAG7834169.1"/>
    </source>
</evidence>
<dbReference type="Proteomes" id="UP000708208">
    <property type="component" value="Unassembled WGS sequence"/>
</dbReference>
<comment type="caution">
    <text evidence="1">The sequence shown here is derived from an EMBL/GenBank/DDBJ whole genome shotgun (WGS) entry which is preliminary data.</text>
</comment>
<gene>
    <name evidence="1" type="ORF">AFUS01_LOCUS43699</name>
</gene>
<name>A0A8J2LKJ8_9HEXA</name>
<protein>
    <submittedName>
        <fullName evidence="1">Uncharacterized protein</fullName>
    </submittedName>
</protein>
<evidence type="ECO:0000313" key="2">
    <source>
        <dbReference type="Proteomes" id="UP000708208"/>
    </source>
</evidence>
<sequence length="10" mass="1211">SFEVSNLRFL</sequence>
<dbReference type="EMBL" id="CAJVCH010570142">
    <property type="protein sequence ID" value="CAG7834169.1"/>
    <property type="molecule type" value="Genomic_DNA"/>
</dbReference>
<proteinExistence type="predicted"/>
<accession>A0A8J2LKJ8</accession>
<organism evidence="1 2">
    <name type="scientific">Allacma fusca</name>
    <dbReference type="NCBI Taxonomy" id="39272"/>
    <lineage>
        <taxon>Eukaryota</taxon>
        <taxon>Metazoa</taxon>
        <taxon>Ecdysozoa</taxon>
        <taxon>Arthropoda</taxon>
        <taxon>Hexapoda</taxon>
        <taxon>Collembola</taxon>
        <taxon>Symphypleona</taxon>
        <taxon>Sminthuridae</taxon>
        <taxon>Allacma</taxon>
    </lineage>
</organism>